<dbReference type="HOGENOM" id="CLU_030814_0_0_1"/>
<dbReference type="Proteomes" id="UP000030854">
    <property type="component" value="Unassembled WGS sequence"/>
</dbReference>
<dbReference type="CDD" id="cd11660">
    <property type="entry name" value="SANT_TRF"/>
    <property type="match status" value="2"/>
</dbReference>
<dbReference type="STRING" id="52586.A0A0B1PG24"/>
<feature type="compositionally biased region" description="Basic and acidic residues" evidence="2">
    <location>
        <begin position="322"/>
        <end position="337"/>
    </location>
</feature>
<evidence type="ECO:0000256" key="1">
    <source>
        <dbReference type="ARBA" id="ARBA00023242"/>
    </source>
</evidence>
<evidence type="ECO:0000259" key="4">
    <source>
        <dbReference type="PROSITE" id="PS51294"/>
    </source>
</evidence>
<dbReference type="PROSITE" id="PS51294">
    <property type="entry name" value="HTH_MYB"/>
    <property type="match status" value="1"/>
</dbReference>
<comment type="caution">
    <text evidence="5">The sequence shown here is derived from an EMBL/GenBank/DDBJ whole genome shotgun (WGS) entry which is preliminary data.</text>
</comment>
<keyword evidence="6" id="KW-1185">Reference proteome</keyword>
<dbReference type="OMA" id="RWRTCCP"/>
<dbReference type="Gene3D" id="1.10.246.220">
    <property type="match status" value="1"/>
</dbReference>
<feature type="domain" description="HTH myb-type" evidence="4">
    <location>
        <begin position="237"/>
        <end position="296"/>
    </location>
</feature>
<sequence>MKLTIEFAAERKKENMKSCKTIIEPRLIALLNDTSAVSAAPTCLELPPLQKPSFPNPASRPLLLEPVARELNREHETSSQINLGHSSLSPTIDDENLFKTIDRRLSNPRIECTTGDSTRQSLNKILDLSNCDNINLCKKRNQVESNIEEFVQLPRPTKKQKAAKQVVPPIIIGLFQPPPQSSVFPPIASSCFPENPGRNSFNTIPHSTKLPKRIQENKPEHIIKRHVTIGNGIKCPKNIATRKKWTEEETNNLLLGIHKHGVGCWADILHDSCFVFNERSSSDLKDRWRTCCPDELRKRVPTGVCSLKKGTHSRIRSGLVSDKAHTQDGSKSNEADSTKNNLIKSRKRRSHRKKLEDLFRLGINGPLRQSSRRERRKFTKDEDCAILEGYNTFGPAWSKIQKDPRLNLLSRQPTDLRDRFRNKFKDKFLKNNRYIDPLITQKNDYRTYDTVDLFCEDANERGNQVSAKNNAMKSTQTSLQSFPSRDGLRIQEIISSEPFNTLIDQPSIDSVESLPFSHFSEWSHSTPTPFSNIIGDMEISRLILDENWSSIPQCKEKLASSENLLLSGTGTLHQLPSLFSISNEVDDLTGQPFG</sequence>
<protein>
    <submittedName>
        <fullName evidence="5">Putative myb dna-binding domain containing protein</fullName>
    </submittedName>
</protein>
<feature type="domain" description="Myb-like" evidence="3">
    <location>
        <begin position="237"/>
        <end position="290"/>
    </location>
</feature>
<keyword evidence="1" id="KW-0539">Nucleus</keyword>
<dbReference type="SUPFAM" id="SSF46689">
    <property type="entry name" value="Homeodomain-like"/>
    <property type="match status" value="2"/>
</dbReference>
<evidence type="ECO:0000256" key="2">
    <source>
        <dbReference type="SAM" id="MobiDB-lite"/>
    </source>
</evidence>
<accession>A0A0B1PG24</accession>
<keyword evidence="5" id="KW-0238">DNA-binding</keyword>
<dbReference type="Pfam" id="PF00249">
    <property type="entry name" value="Myb_DNA-binding"/>
    <property type="match status" value="1"/>
</dbReference>
<dbReference type="PANTHER" id="PTHR46734:SF1">
    <property type="entry name" value="TELOMERIC REPEAT-BINDING FACTOR 1"/>
    <property type="match status" value="1"/>
</dbReference>
<dbReference type="InterPro" id="IPR001005">
    <property type="entry name" value="SANT/Myb"/>
</dbReference>
<gene>
    <name evidence="5" type="ORF">EV44_g1700</name>
</gene>
<reference evidence="5 6" key="1">
    <citation type="journal article" date="2014" name="BMC Genomics">
        <title>Adaptive genomic structural variation in the grape powdery mildew pathogen, Erysiphe necator.</title>
        <authorList>
            <person name="Jones L."/>
            <person name="Riaz S."/>
            <person name="Morales-Cruz A."/>
            <person name="Amrine K.C."/>
            <person name="McGuire B."/>
            <person name="Gubler W.D."/>
            <person name="Walker M.A."/>
            <person name="Cantu D."/>
        </authorList>
    </citation>
    <scope>NUCLEOTIDE SEQUENCE [LARGE SCALE GENOMIC DNA]</scope>
    <source>
        <strain evidence="6">c</strain>
    </source>
</reference>
<dbReference type="SMART" id="SM00717">
    <property type="entry name" value="SANT"/>
    <property type="match status" value="2"/>
</dbReference>
<dbReference type="InterPro" id="IPR052450">
    <property type="entry name" value="TRBD-Containing_Protein"/>
</dbReference>
<feature type="region of interest" description="Disordered" evidence="2">
    <location>
        <begin position="316"/>
        <end position="350"/>
    </location>
</feature>
<dbReference type="AlphaFoldDB" id="A0A0B1PG24"/>
<dbReference type="EMBL" id="JNVN01000353">
    <property type="protein sequence ID" value="KHJ35549.1"/>
    <property type="molecule type" value="Genomic_DNA"/>
</dbReference>
<dbReference type="PANTHER" id="PTHR46734">
    <property type="entry name" value="TELOMERIC REPEAT-BINDING FACTOR 1 TERF1"/>
    <property type="match status" value="1"/>
</dbReference>
<evidence type="ECO:0000313" key="6">
    <source>
        <dbReference type="Proteomes" id="UP000030854"/>
    </source>
</evidence>
<evidence type="ECO:0000313" key="5">
    <source>
        <dbReference type="EMBL" id="KHJ35549.1"/>
    </source>
</evidence>
<dbReference type="InterPro" id="IPR009057">
    <property type="entry name" value="Homeodomain-like_sf"/>
</dbReference>
<evidence type="ECO:0000259" key="3">
    <source>
        <dbReference type="PROSITE" id="PS50090"/>
    </source>
</evidence>
<name>A0A0B1PG24_UNCNE</name>
<feature type="domain" description="Myb-like" evidence="3">
    <location>
        <begin position="370"/>
        <end position="424"/>
    </location>
</feature>
<dbReference type="Gene3D" id="1.10.10.60">
    <property type="entry name" value="Homeodomain-like"/>
    <property type="match status" value="1"/>
</dbReference>
<dbReference type="InterPro" id="IPR017930">
    <property type="entry name" value="Myb_dom"/>
</dbReference>
<organism evidence="5 6">
    <name type="scientific">Uncinula necator</name>
    <name type="common">Grape powdery mildew</name>
    <dbReference type="NCBI Taxonomy" id="52586"/>
    <lineage>
        <taxon>Eukaryota</taxon>
        <taxon>Fungi</taxon>
        <taxon>Dikarya</taxon>
        <taxon>Ascomycota</taxon>
        <taxon>Pezizomycotina</taxon>
        <taxon>Leotiomycetes</taxon>
        <taxon>Erysiphales</taxon>
        <taxon>Erysiphaceae</taxon>
        <taxon>Erysiphe</taxon>
    </lineage>
</organism>
<dbReference type="PROSITE" id="PS50090">
    <property type="entry name" value="MYB_LIKE"/>
    <property type="match status" value="2"/>
</dbReference>
<proteinExistence type="predicted"/>
<dbReference type="GO" id="GO:0003677">
    <property type="term" value="F:DNA binding"/>
    <property type="evidence" value="ECO:0007669"/>
    <property type="project" value="UniProtKB-KW"/>
</dbReference>